<dbReference type="GO" id="GO:0005524">
    <property type="term" value="F:ATP binding"/>
    <property type="evidence" value="ECO:0007669"/>
    <property type="project" value="UniProtKB-KW"/>
</dbReference>
<name>A0A7R9ECQ8_9NEOP</name>
<evidence type="ECO:0000256" key="2">
    <source>
        <dbReference type="ARBA" id="ARBA00022527"/>
    </source>
</evidence>
<proteinExistence type="predicted"/>
<dbReference type="PANTHER" id="PTHR47167">
    <property type="entry name" value="SERINE/THREONINE-PROTEIN KINASE TAO1-LIKE PROTEIN"/>
    <property type="match status" value="1"/>
</dbReference>
<dbReference type="EC" id="2.7.11.1" evidence="1"/>
<comment type="catalytic activity">
    <reaction evidence="8">
        <text>L-seryl-[protein] + ATP = O-phospho-L-seryl-[protein] + ADP + H(+)</text>
        <dbReference type="Rhea" id="RHEA:17989"/>
        <dbReference type="Rhea" id="RHEA-COMP:9863"/>
        <dbReference type="Rhea" id="RHEA-COMP:11604"/>
        <dbReference type="ChEBI" id="CHEBI:15378"/>
        <dbReference type="ChEBI" id="CHEBI:29999"/>
        <dbReference type="ChEBI" id="CHEBI:30616"/>
        <dbReference type="ChEBI" id="CHEBI:83421"/>
        <dbReference type="ChEBI" id="CHEBI:456216"/>
        <dbReference type="EC" id="2.7.11.1"/>
    </reaction>
</comment>
<accession>A0A7R9ECQ8</accession>
<evidence type="ECO:0000256" key="4">
    <source>
        <dbReference type="ARBA" id="ARBA00022741"/>
    </source>
</evidence>
<gene>
    <name evidence="9" type="ORF">TMSB3V08_LOCUS6946</name>
</gene>
<dbReference type="GO" id="GO:0005737">
    <property type="term" value="C:cytoplasm"/>
    <property type="evidence" value="ECO:0007669"/>
    <property type="project" value="TreeGrafter"/>
</dbReference>
<keyword evidence="3" id="KW-0808">Transferase</keyword>
<evidence type="ECO:0000256" key="7">
    <source>
        <dbReference type="ARBA" id="ARBA00047899"/>
    </source>
</evidence>
<dbReference type="AlphaFoldDB" id="A0A7R9ECQ8"/>
<keyword evidence="5" id="KW-0418">Kinase</keyword>
<dbReference type="InterPro" id="IPR051234">
    <property type="entry name" value="TAO_STE20_kinase"/>
</dbReference>
<keyword evidence="2" id="KW-0723">Serine/threonine-protein kinase</keyword>
<reference evidence="9" key="1">
    <citation type="submission" date="2020-11" db="EMBL/GenBank/DDBJ databases">
        <authorList>
            <person name="Tran Van P."/>
        </authorList>
    </citation>
    <scope>NUCLEOTIDE SEQUENCE</scope>
</reference>
<comment type="catalytic activity">
    <reaction evidence="7">
        <text>L-threonyl-[protein] + ATP = O-phospho-L-threonyl-[protein] + ADP + H(+)</text>
        <dbReference type="Rhea" id="RHEA:46608"/>
        <dbReference type="Rhea" id="RHEA-COMP:11060"/>
        <dbReference type="Rhea" id="RHEA-COMP:11605"/>
        <dbReference type="ChEBI" id="CHEBI:15378"/>
        <dbReference type="ChEBI" id="CHEBI:30013"/>
        <dbReference type="ChEBI" id="CHEBI:30616"/>
        <dbReference type="ChEBI" id="CHEBI:61977"/>
        <dbReference type="ChEBI" id="CHEBI:456216"/>
        <dbReference type="EC" id="2.7.11.1"/>
    </reaction>
</comment>
<sequence length="269" mass="32567">MLLRHHEKTQELEYHQQRAVHQLREDQINHQHTTELHNQDDYMQRLERELRKKHALELKQQPKSLKQKEMQIRKQFRETCKIQTLQYKALKTQILQSTPKEEQKTVIKKLKEEQRRKLALLGDQYEQTIAEMLQKQSIRLDESQELECHHLKERLRYELEILMAYQSKNKMQAEAQRNRERKELEDRVSVRRALLEQKMEIETQQFLGDRSERIRLLHERHDHELEQFDEESARLGFRTCPNCALPLPSLRCFFMGHHSMVGLGLPPIL</sequence>
<evidence type="ECO:0000256" key="3">
    <source>
        <dbReference type="ARBA" id="ARBA00022679"/>
    </source>
</evidence>
<dbReference type="GO" id="GO:0004674">
    <property type="term" value="F:protein serine/threonine kinase activity"/>
    <property type="evidence" value="ECO:0007669"/>
    <property type="project" value="UniProtKB-KW"/>
</dbReference>
<organism evidence="9">
    <name type="scientific">Timema monikensis</name>
    <dbReference type="NCBI Taxonomy" id="170555"/>
    <lineage>
        <taxon>Eukaryota</taxon>
        <taxon>Metazoa</taxon>
        <taxon>Ecdysozoa</taxon>
        <taxon>Arthropoda</taxon>
        <taxon>Hexapoda</taxon>
        <taxon>Insecta</taxon>
        <taxon>Pterygota</taxon>
        <taxon>Neoptera</taxon>
        <taxon>Polyneoptera</taxon>
        <taxon>Phasmatodea</taxon>
        <taxon>Timematodea</taxon>
        <taxon>Timematoidea</taxon>
        <taxon>Timematidae</taxon>
        <taxon>Timema</taxon>
    </lineage>
</organism>
<evidence type="ECO:0000256" key="1">
    <source>
        <dbReference type="ARBA" id="ARBA00012513"/>
    </source>
</evidence>
<protein>
    <recommendedName>
        <fullName evidence="1">non-specific serine/threonine protein kinase</fullName>
        <ecNumber evidence="1">2.7.11.1</ecNumber>
    </recommendedName>
</protein>
<keyword evidence="6" id="KW-0067">ATP-binding</keyword>
<evidence type="ECO:0000256" key="8">
    <source>
        <dbReference type="ARBA" id="ARBA00048679"/>
    </source>
</evidence>
<evidence type="ECO:0000256" key="5">
    <source>
        <dbReference type="ARBA" id="ARBA00022777"/>
    </source>
</evidence>
<dbReference type="PANTHER" id="PTHR47167:SF4">
    <property type="entry name" value="SERINE_THREONINE-PROTEIN KINASE TAO"/>
    <property type="match status" value="1"/>
</dbReference>
<keyword evidence="4" id="KW-0547">Nucleotide-binding</keyword>
<dbReference type="EMBL" id="OB794385">
    <property type="protein sequence ID" value="CAD7430183.1"/>
    <property type="molecule type" value="Genomic_DNA"/>
</dbReference>
<evidence type="ECO:0000256" key="6">
    <source>
        <dbReference type="ARBA" id="ARBA00022840"/>
    </source>
</evidence>
<evidence type="ECO:0000313" key="9">
    <source>
        <dbReference type="EMBL" id="CAD7430183.1"/>
    </source>
</evidence>